<dbReference type="InterPro" id="IPR006963">
    <property type="entry name" value="Mopterin_OxRdtase_4Fe-4S_dom"/>
</dbReference>
<dbReference type="Pfam" id="PF04324">
    <property type="entry name" value="Fer2_BFD"/>
    <property type="match status" value="1"/>
</dbReference>
<dbReference type="STRING" id="187304.B0E33_24380"/>
<dbReference type="CDD" id="cd02791">
    <property type="entry name" value="MopB_CT_Nitrate-R-NapA-like"/>
    <property type="match status" value="1"/>
</dbReference>
<dbReference type="Gene3D" id="3.40.50.740">
    <property type="match status" value="1"/>
</dbReference>
<keyword evidence="7 12" id="KW-0560">Oxidoreductase</keyword>
<dbReference type="InterPro" id="IPR009010">
    <property type="entry name" value="Asp_de-COase-like_dom_sf"/>
</dbReference>
<dbReference type="InterPro" id="IPR041957">
    <property type="entry name" value="CT_Nitrate-R-NapA-like"/>
</dbReference>
<evidence type="ECO:0000313" key="13">
    <source>
        <dbReference type="Proteomes" id="UP000048926"/>
    </source>
</evidence>
<dbReference type="Gene3D" id="1.10.10.1100">
    <property type="entry name" value="BFD-like [2Fe-2S]-binding domain"/>
    <property type="match status" value="1"/>
</dbReference>
<dbReference type="RefSeq" id="WP_055654783.1">
    <property type="nucleotide sequence ID" value="NZ_CXST01000001.1"/>
</dbReference>
<dbReference type="SMART" id="SM00926">
    <property type="entry name" value="Molybdop_Fe4S4"/>
    <property type="match status" value="1"/>
</dbReference>
<comment type="cofactor">
    <cofactor evidence="1">
        <name>Mo-bis(molybdopterin guanine dinucleotide)</name>
        <dbReference type="ChEBI" id="CHEBI:60539"/>
    </cofactor>
</comment>
<dbReference type="Gene3D" id="2.40.40.20">
    <property type="match status" value="1"/>
</dbReference>
<dbReference type="Pfam" id="PF01568">
    <property type="entry name" value="Molydop_binding"/>
    <property type="match status" value="1"/>
</dbReference>
<dbReference type="Gene3D" id="2.20.25.90">
    <property type="entry name" value="ADC-like domains"/>
    <property type="match status" value="1"/>
</dbReference>
<dbReference type="SUPFAM" id="SSF53706">
    <property type="entry name" value="Formate dehydrogenase/DMSO reductase, domains 1-3"/>
    <property type="match status" value="1"/>
</dbReference>
<evidence type="ECO:0000256" key="8">
    <source>
        <dbReference type="ARBA" id="ARBA00023004"/>
    </source>
</evidence>
<dbReference type="SUPFAM" id="SSF50692">
    <property type="entry name" value="ADC-like"/>
    <property type="match status" value="1"/>
</dbReference>
<dbReference type="Pfam" id="PF00384">
    <property type="entry name" value="Molybdopterin"/>
    <property type="match status" value="1"/>
</dbReference>
<dbReference type="Proteomes" id="UP000048926">
    <property type="component" value="Unassembled WGS sequence"/>
</dbReference>
<dbReference type="GO" id="GO:0043546">
    <property type="term" value="F:molybdopterin cofactor binding"/>
    <property type="evidence" value="ECO:0007669"/>
    <property type="project" value="InterPro"/>
</dbReference>
<keyword evidence="13" id="KW-1185">Reference proteome</keyword>
<dbReference type="InterPro" id="IPR050123">
    <property type="entry name" value="Prok_molybdopt-oxidoreductase"/>
</dbReference>
<evidence type="ECO:0000259" key="11">
    <source>
        <dbReference type="PROSITE" id="PS51669"/>
    </source>
</evidence>
<dbReference type="GO" id="GO:0051539">
    <property type="term" value="F:4 iron, 4 sulfur cluster binding"/>
    <property type="evidence" value="ECO:0007669"/>
    <property type="project" value="UniProtKB-KW"/>
</dbReference>
<dbReference type="InterPro" id="IPR027467">
    <property type="entry name" value="MopterinOxRdtase_cofactor_BS"/>
</dbReference>
<dbReference type="Pfam" id="PF04879">
    <property type="entry name" value="Molybdop_Fe4S4"/>
    <property type="match status" value="1"/>
</dbReference>
<keyword evidence="9" id="KW-0411">Iron-sulfur</keyword>
<sequence>MTEQEKTIRTTCPYCGVGCGVLATRHPDGTVTVAGDPKHPSNFGRLCSKGSALGETLSLDDRLLYPEIDGERANWNDALDLVARNFQDAIREHGPDSVAFYVSGQILTEDYYVANKLMKGFIGSANIDTNSRLCMASSVAGHRRAFGSDTVPGTYEDLELADLVVLVGSNLAWCHPVLFQRLEAAKAANPALRVVVVDPRKTATCAIADLHLQLKPDTDVALFNGLLAFLAEASVVNDSYVNHFTQGLEKAVEAAGPCEIGQIAEKTGLSRQDIALFYKMFARTEKTVTVYSQGVNQSVVGTDKVNSIVNTHLATGRIGKPGMGPFSVTGQPNAMGGREVGGLANMLAGHMALENAEHRGIVQDFWQSPVVADRSGLKAVELFKAVREGRIKALWIMATSPVDSLPDADGVAEALEACPFVVVSEVTRAADTVPYANVLLPAAAWGEKDGTVTNSERRISRQRAFLELPGEVRPDWWHLSEVARRMGFAGAFSYEGAAAIFREHAELSGYRNEGSRDFDIGAYRDVTDAAFDALEPFQWPQPAGALPTDTRFFAGGGFYTESGKGQFVPVVFKAPRQTERRYPFSLNTGRIRDQWHTMTRTGKTPRLTAHFAEPFAELNPIDAEKLGIDPADLVTVKSPYGAVVVRALLTDRVAPGEVFVPMHWTDQLASKARIDAVMAPETDPHSGQPGSKFTPVAVAKAKMAWFGFAVLRQRPEKIAADYWALAPVPGGYRLEFAAKADADFAEIAAALTSSSNETTDISDGAAGWRRLAEWRDDVLQAAFFFSASPVEVSRQWACGLLGEGPVSPQERARVLAGRVPADRPDPGALVCSCFQIGCNQIAEAARCGATSVSAIGETLKAGTNCGSCRSEIQTLLDEIAKDSLDDADIAQAS</sequence>
<keyword evidence="8" id="KW-0408">Iron</keyword>
<dbReference type="CDD" id="cd02754">
    <property type="entry name" value="MopB_Nitrate-R-NapA-like"/>
    <property type="match status" value="1"/>
</dbReference>
<dbReference type="EMBL" id="CXST01000001">
    <property type="protein sequence ID" value="CTQ42729.1"/>
    <property type="molecule type" value="Genomic_DNA"/>
</dbReference>
<dbReference type="PANTHER" id="PTHR43105">
    <property type="entry name" value="RESPIRATORY NITRATE REDUCTASE"/>
    <property type="match status" value="1"/>
</dbReference>
<gene>
    <name evidence="12" type="primary">nasA</name>
    <name evidence="12" type="ORF">LAL4801_01165</name>
</gene>
<evidence type="ECO:0000256" key="7">
    <source>
        <dbReference type="ARBA" id="ARBA00023002"/>
    </source>
</evidence>
<protein>
    <submittedName>
        <fullName evidence="12">Nitrate reductase</fullName>
        <ecNumber evidence="12">1.7.99.4</ecNumber>
    </submittedName>
</protein>
<dbReference type="GO" id="GO:1990204">
    <property type="term" value="C:oxidoreductase complex"/>
    <property type="evidence" value="ECO:0007669"/>
    <property type="project" value="UniProtKB-ARBA"/>
</dbReference>
<keyword evidence="10" id="KW-0534">Nitrate assimilation</keyword>
<dbReference type="InterPro" id="IPR007419">
    <property type="entry name" value="BFD-like_2Fe2S-bd_dom"/>
</dbReference>
<evidence type="ECO:0000256" key="6">
    <source>
        <dbReference type="ARBA" id="ARBA00022723"/>
    </source>
</evidence>
<organism evidence="12 13">
    <name type="scientific">Roseibium aggregatum</name>
    <dbReference type="NCBI Taxonomy" id="187304"/>
    <lineage>
        <taxon>Bacteria</taxon>
        <taxon>Pseudomonadati</taxon>
        <taxon>Pseudomonadota</taxon>
        <taxon>Alphaproteobacteria</taxon>
        <taxon>Hyphomicrobiales</taxon>
        <taxon>Stappiaceae</taxon>
        <taxon>Roseibium</taxon>
    </lineage>
</organism>
<comment type="cofactor">
    <cofactor evidence="2">
        <name>[4Fe-4S] cluster</name>
        <dbReference type="ChEBI" id="CHEBI:49883"/>
    </cofactor>
</comment>
<proteinExistence type="inferred from homology"/>
<dbReference type="PROSITE" id="PS00551">
    <property type="entry name" value="MOLYBDOPTERIN_PROK_1"/>
    <property type="match status" value="1"/>
</dbReference>
<evidence type="ECO:0000256" key="4">
    <source>
        <dbReference type="ARBA" id="ARBA00022485"/>
    </source>
</evidence>
<keyword evidence="5" id="KW-0500">Molybdenum</keyword>
<dbReference type="Gene3D" id="3.40.228.10">
    <property type="entry name" value="Dimethylsulfoxide Reductase, domain 2"/>
    <property type="match status" value="1"/>
</dbReference>
<dbReference type="InterPro" id="IPR006657">
    <property type="entry name" value="MoPterin_dinucl-bd_dom"/>
</dbReference>
<keyword evidence="4" id="KW-0004">4Fe-4S</keyword>
<evidence type="ECO:0000256" key="5">
    <source>
        <dbReference type="ARBA" id="ARBA00022505"/>
    </source>
</evidence>
<dbReference type="EC" id="1.7.99.4" evidence="12"/>
<dbReference type="PROSITE" id="PS51669">
    <property type="entry name" value="4FE4S_MOW_BIS_MGD"/>
    <property type="match status" value="1"/>
</dbReference>
<dbReference type="InterPro" id="IPR041854">
    <property type="entry name" value="BFD-like_2Fe2S-bd_dom_sf"/>
</dbReference>
<dbReference type="AlphaFoldDB" id="A0A0M6Y1M4"/>
<evidence type="ECO:0000256" key="1">
    <source>
        <dbReference type="ARBA" id="ARBA00001942"/>
    </source>
</evidence>
<evidence type="ECO:0000256" key="10">
    <source>
        <dbReference type="ARBA" id="ARBA00023063"/>
    </source>
</evidence>
<name>A0A0M6Y1M4_9HYPH</name>
<keyword evidence="6" id="KW-0479">Metal-binding</keyword>
<dbReference type="GO" id="GO:0045333">
    <property type="term" value="P:cellular respiration"/>
    <property type="evidence" value="ECO:0007669"/>
    <property type="project" value="UniProtKB-ARBA"/>
</dbReference>
<evidence type="ECO:0000256" key="9">
    <source>
        <dbReference type="ARBA" id="ARBA00023014"/>
    </source>
</evidence>
<dbReference type="OrthoDB" id="9816402at2"/>
<dbReference type="GO" id="GO:0016020">
    <property type="term" value="C:membrane"/>
    <property type="evidence" value="ECO:0007669"/>
    <property type="project" value="TreeGrafter"/>
</dbReference>
<dbReference type="GO" id="GO:0046872">
    <property type="term" value="F:metal ion binding"/>
    <property type="evidence" value="ECO:0007669"/>
    <property type="project" value="UniProtKB-KW"/>
</dbReference>
<evidence type="ECO:0000256" key="2">
    <source>
        <dbReference type="ARBA" id="ARBA00001966"/>
    </source>
</evidence>
<evidence type="ECO:0000256" key="3">
    <source>
        <dbReference type="ARBA" id="ARBA00008747"/>
    </source>
</evidence>
<reference evidence="13" key="1">
    <citation type="submission" date="2015-07" db="EMBL/GenBank/DDBJ databases">
        <authorList>
            <person name="Rodrigo-Torres Lidia"/>
            <person name="Arahal R.David."/>
        </authorList>
    </citation>
    <scope>NUCLEOTIDE SEQUENCE [LARGE SCALE GENOMIC DNA]</scope>
    <source>
        <strain evidence="13">CECT 4801</strain>
    </source>
</reference>
<comment type="similarity">
    <text evidence="3">Belongs to the prokaryotic molybdopterin-containing oxidoreductase family. NasA/NapA/NarB subfamily.</text>
</comment>
<feature type="domain" description="4Fe-4S Mo/W bis-MGD-type" evidence="11">
    <location>
        <begin position="5"/>
        <end position="61"/>
    </location>
</feature>
<dbReference type="GO" id="GO:0016491">
    <property type="term" value="F:oxidoreductase activity"/>
    <property type="evidence" value="ECO:0007669"/>
    <property type="project" value="UniProtKB-KW"/>
</dbReference>
<dbReference type="InterPro" id="IPR006656">
    <property type="entry name" value="Mopterin_OxRdtase"/>
</dbReference>
<dbReference type="PANTHER" id="PTHR43105:SF9">
    <property type="entry name" value="NADPH-FE(3+) OXIDOREDUCTASE SUBUNIT ALPHA"/>
    <property type="match status" value="1"/>
</dbReference>
<dbReference type="GO" id="GO:0042128">
    <property type="term" value="P:nitrate assimilation"/>
    <property type="evidence" value="ECO:0007669"/>
    <property type="project" value="UniProtKB-KW"/>
</dbReference>
<accession>A0A0M6Y1M4</accession>
<evidence type="ECO:0000313" key="12">
    <source>
        <dbReference type="EMBL" id="CTQ42729.1"/>
    </source>
</evidence>